<evidence type="ECO:0000256" key="1">
    <source>
        <dbReference type="SAM" id="Phobius"/>
    </source>
</evidence>
<dbReference type="AlphaFoldDB" id="A0A2V5LEP2"/>
<evidence type="ECO:0000313" key="2">
    <source>
        <dbReference type="EMBL" id="PYI69432.1"/>
    </source>
</evidence>
<organism evidence="2 3">
    <name type="scientific">Arthrobacter livingstonensis</name>
    <dbReference type="NCBI Taxonomy" id="670078"/>
    <lineage>
        <taxon>Bacteria</taxon>
        <taxon>Bacillati</taxon>
        <taxon>Actinomycetota</taxon>
        <taxon>Actinomycetes</taxon>
        <taxon>Micrococcales</taxon>
        <taxon>Micrococcaceae</taxon>
        <taxon>Arthrobacter</taxon>
    </lineage>
</organism>
<keyword evidence="1" id="KW-0472">Membrane</keyword>
<keyword evidence="1" id="KW-0812">Transmembrane</keyword>
<comment type="caution">
    <text evidence="2">The sequence shown here is derived from an EMBL/GenBank/DDBJ whole genome shotgun (WGS) entry which is preliminary data.</text>
</comment>
<protein>
    <submittedName>
        <fullName evidence="2">Uncharacterized protein</fullName>
    </submittedName>
</protein>
<dbReference type="EMBL" id="QJVD01000002">
    <property type="protein sequence ID" value="PYI69432.1"/>
    <property type="molecule type" value="Genomic_DNA"/>
</dbReference>
<feature type="transmembrane region" description="Helical" evidence="1">
    <location>
        <begin position="197"/>
        <end position="219"/>
    </location>
</feature>
<sequence length="277" mass="28527">MRTLGSAILVLVSLLLAAVAGPAIWAERNIVSEAGFVELAGPLGANTDFQQGLSTMVAHQASAQLNVPPALQGLASGIIKSAAQSVYTQPGYAAAWTETLRRSHALTFAPAADQQGQGDLHLDIAPMVALVATKVSADMGVTLPTPKQVPVSLDQPAVAKAIPLVTKLGGLGGWLAFIAVDLLLLAVVVARKRSATLIWAGLGMAVVALVWLLGSGFAVDQVNALGAGNETVAQFGRQIGARAQASWTWGINFGFIVAGALVVAGLIGRMIRRARTT</sequence>
<dbReference type="RefSeq" id="WP_110499574.1">
    <property type="nucleotide sequence ID" value="NZ_QJVD01000002.1"/>
</dbReference>
<dbReference type="Proteomes" id="UP000247832">
    <property type="component" value="Unassembled WGS sequence"/>
</dbReference>
<feature type="transmembrane region" description="Helical" evidence="1">
    <location>
        <begin position="171"/>
        <end position="190"/>
    </location>
</feature>
<name>A0A2V5LEP2_9MICC</name>
<keyword evidence="1" id="KW-1133">Transmembrane helix</keyword>
<keyword evidence="3" id="KW-1185">Reference proteome</keyword>
<evidence type="ECO:0000313" key="3">
    <source>
        <dbReference type="Proteomes" id="UP000247832"/>
    </source>
</evidence>
<accession>A0A2V5LEP2</accession>
<feature type="transmembrane region" description="Helical" evidence="1">
    <location>
        <begin position="247"/>
        <end position="267"/>
    </location>
</feature>
<dbReference type="OrthoDB" id="4964652at2"/>
<reference evidence="2 3" key="1">
    <citation type="submission" date="2018-05" db="EMBL/GenBank/DDBJ databases">
        <title>Genetic diversity of glacier-inhabiting Cryobacterium bacteria in China and description of Cryobacterium mengkeensis sp. nov. and Arthrobacter glacialis sp. nov.</title>
        <authorList>
            <person name="Liu Q."/>
            <person name="Xin Y.-H."/>
        </authorList>
    </citation>
    <scope>NUCLEOTIDE SEQUENCE [LARGE SCALE GENOMIC DNA]</scope>
    <source>
        <strain evidence="2 3">LI2</strain>
    </source>
</reference>
<gene>
    <name evidence="2" type="ORF">CVV68_03290</name>
</gene>
<proteinExistence type="predicted"/>